<evidence type="ECO:0000256" key="5">
    <source>
        <dbReference type="ARBA" id="ARBA00022692"/>
    </source>
</evidence>
<accession>A0AAW5RP40</accession>
<evidence type="ECO:0000256" key="8">
    <source>
        <dbReference type="ARBA" id="ARBA00023136"/>
    </source>
</evidence>
<evidence type="ECO:0000256" key="1">
    <source>
        <dbReference type="ARBA" id="ARBA00004571"/>
    </source>
</evidence>
<dbReference type="GO" id="GO:0015288">
    <property type="term" value="F:porin activity"/>
    <property type="evidence" value="ECO:0007669"/>
    <property type="project" value="UniProtKB-KW"/>
</dbReference>
<keyword evidence="4" id="KW-1134">Transmembrane beta strand</keyword>
<proteinExistence type="inferred from homology"/>
<comment type="caution">
    <text evidence="10">The sequence shown here is derived from an EMBL/GenBank/DDBJ whole genome shotgun (WGS) entry which is preliminary data.</text>
</comment>
<dbReference type="InterPro" id="IPR003192">
    <property type="entry name" value="Porin_LamB"/>
</dbReference>
<evidence type="ECO:0000256" key="9">
    <source>
        <dbReference type="ARBA" id="ARBA00023237"/>
    </source>
</evidence>
<evidence type="ECO:0000256" key="3">
    <source>
        <dbReference type="ARBA" id="ARBA00022448"/>
    </source>
</evidence>
<dbReference type="Pfam" id="PF02264">
    <property type="entry name" value="LamB"/>
    <property type="match status" value="1"/>
</dbReference>
<dbReference type="Proteomes" id="UP001208651">
    <property type="component" value="Unassembled WGS sequence"/>
</dbReference>
<dbReference type="GO" id="GO:0006811">
    <property type="term" value="P:monoatomic ion transport"/>
    <property type="evidence" value="ECO:0007669"/>
    <property type="project" value="UniProtKB-KW"/>
</dbReference>
<sequence length="231" mass="25403">DGLPVWNGGSLGFGYKFLNADATEAQEEKFHETTDGHAFMLELNQTLMEAGFNRTVLQYYVDGSALAGVRYQMADTLSGDVKSGDGFAIRNYGFIPLSADWDLSHAINYAEANDVEMHNEGFTSWSGSEGDARSFAVSAKVTYHWSDITRTYAEAGYFDDEVNTNTGDYSRDGSKATIAQAWSFGRGQPELRVFASYFNSDNSDWVSTVSTFENGNADDTWAVGIQANVGW</sequence>
<evidence type="ECO:0000313" key="11">
    <source>
        <dbReference type="Proteomes" id="UP001208651"/>
    </source>
</evidence>
<evidence type="ECO:0000256" key="4">
    <source>
        <dbReference type="ARBA" id="ARBA00022452"/>
    </source>
</evidence>
<keyword evidence="7" id="KW-0626">Porin</keyword>
<dbReference type="Gene3D" id="2.40.170.10">
    <property type="entry name" value="Porin, LamB type"/>
    <property type="match status" value="1"/>
</dbReference>
<comment type="subcellular location">
    <subcellularLocation>
        <location evidence="1">Cell outer membrane</location>
        <topology evidence="1">Multi-pass membrane protein</topology>
    </subcellularLocation>
</comment>
<comment type="similarity">
    <text evidence="2">Belongs to the porin LamB (TC 1.B.3) family.</text>
</comment>
<reference evidence="10" key="1">
    <citation type="submission" date="2022-01" db="EMBL/GenBank/DDBJ databases">
        <title>Comparison of Fish pathogen Aeromonas spp.</title>
        <authorList>
            <person name="Dubey S."/>
            <person name="Sorum H."/>
            <person name="Munangandu H.M."/>
        </authorList>
    </citation>
    <scope>NUCLEOTIDE SEQUENCE</scope>
    <source>
        <strain evidence="10">SD/21-15</strain>
    </source>
</reference>
<evidence type="ECO:0000256" key="6">
    <source>
        <dbReference type="ARBA" id="ARBA00023065"/>
    </source>
</evidence>
<dbReference type="InterPro" id="IPR036998">
    <property type="entry name" value="Porin_LamB_sf"/>
</dbReference>
<feature type="non-terminal residue" evidence="10">
    <location>
        <position position="1"/>
    </location>
</feature>
<dbReference type="SUPFAM" id="SSF56935">
    <property type="entry name" value="Porins"/>
    <property type="match status" value="1"/>
</dbReference>
<keyword evidence="6" id="KW-0406">Ion transport</keyword>
<dbReference type="InterPro" id="IPR050286">
    <property type="entry name" value="G_neg_Bact_CarbUptk_Porin"/>
</dbReference>
<dbReference type="GO" id="GO:0009279">
    <property type="term" value="C:cell outer membrane"/>
    <property type="evidence" value="ECO:0007669"/>
    <property type="project" value="UniProtKB-SubCell"/>
</dbReference>
<keyword evidence="8" id="KW-0472">Membrane</keyword>
<evidence type="ECO:0000256" key="7">
    <source>
        <dbReference type="ARBA" id="ARBA00023114"/>
    </source>
</evidence>
<dbReference type="PANTHER" id="PTHR38762">
    <property type="entry name" value="CRYPTIC OUTER MEMBRANE PORIN BGLH-RELATED"/>
    <property type="match status" value="1"/>
</dbReference>
<evidence type="ECO:0000256" key="2">
    <source>
        <dbReference type="ARBA" id="ARBA00007055"/>
    </source>
</evidence>
<keyword evidence="5" id="KW-0812">Transmembrane</keyword>
<dbReference type="PANTHER" id="PTHR38762:SF1">
    <property type="entry name" value="CRYPTIC OUTER MEMBRANE PORIN BGLH-RELATED"/>
    <property type="match status" value="1"/>
</dbReference>
<dbReference type="GO" id="GO:0046930">
    <property type="term" value="C:pore complex"/>
    <property type="evidence" value="ECO:0007669"/>
    <property type="project" value="UniProtKB-KW"/>
</dbReference>
<evidence type="ECO:0000313" key="10">
    <source>
        <dbReference type="EMBL" id="MCV3290490.1"/>
    </source>
</evidence>
<keyword evidence="3" id="KW-0813">Transport</keyword>
<organism evidence="10 11">
    <name type="scientific">Aeromonas media</name>
    <dbReference type="NCBI Taxonomy" id="651"/>
    <lineage>
        <taxon>Bacteria</taxon>
        <taxon>Pseudomonadati</taxon>
        <taxon>Pseudomonadota</taxon>
        <taxon>Gammaproteobacteria</taxon>
        <taxon>Aeromonadales</taxon>
        <taxon>Aeromonadaceae</taxon>
        <taxon>Aeromonas</taxon>
    </lineage>
</organism>
<dbReference type="AlphaFoldDB" id="A0AAW5RP40"/>
<keyword evidence="9" id="KW-0998">Cell outer membrane</keyword>
<dbReference type="GO" id="GO:0015144">
    <property type="term" value="F:carbohydrate transmembrane transporter activity"/>
    <property type="evidence" value="ECO:0007669"/>
    <property type="project" value="TreeGrafter"/>
</dbReference>
<protein>
    <submittedName>
        <fullName evidence="10">Carbohydrate porin</fullName>
    </submittedName>
</protein>
<dbReference type="GO" id="GO:0015774">
    <property type="term" value="P:polysaccharide transport"/>
    <property type="evidence" value="ECO:0007669"/>
    <property type="project" value="TreeGrafter"/>
</dbReference>
<gene>
    <name evidence="10" type="ORF">LZT28_20035</name>
</gene>
<dbReference type="EMBL" id="JAJVCY010000058">
    <property type="protein sequence ID" value="MCV3290490.1"/>
    <property type="molecule type" value="Genomic_DNA"/>
</dbReference>
<dbReference type="RefSeq" id="WP_263686183.1">
    <property type="nucleotide sequence ID" value="NZ_JAJVCY010000058.1"/>
</dbReference>
<name>A0AAW5RP40_AERME</name>